<name>A0A645F1A2_9ZZZZ</name>
<proteinExistence type="predicted"/>
<evidence type="ECO:0000313" key="1">
    <source>
        <dbReference type="EMBL" id="MPN07977.1"/>
    </source>
</evidence>
<reference evidence="1" key="1">
    <citation type="submission" date="2019-08" db="EMBL/GenBank/DDBJ databases">
        <authorList>
            <person name="Kucharzyk K."/>
            <person name="Murdoch R.W."/>
            <person name="Higgins S."/>
            <person name="Loffler F."/>
        </authorList>
    </citation>
    <scope>NUCLEOTIDE SEQUENCE</scope>
</reference>
<dbReference type="EMBL" id="VSSQ01053987">
    <property type="protein sequence ID" value="MPN07977.1"/>
    <property type="molecule type" value="Genomic_DNA"/>
</dbReference>
<sequence length="121" mass="13123">MERIGVVIPIFSKTLVPAVLSGPHGMFGTFVNIKHFPSIFSQFAVEHLAGTDGSSAIWIILIANGDHLRHMLLADRFVAALVENDAGVVPVVNDCIPHQLHPLLPSATLYVSFCITSRHSL</sequence>
<dbReference type="AlphaFoldDB" id="A0A645F1A2"/>
<gene>
    <name evidence="1" type="ORF">SDC9_155253</name>
</gene>
<organism evidence="1">
    <name type="scientific">bioreactor metagenome</name>
    <dbReference type="NCBI Taxonomy" id="1076179"/>
    <lineage>
        <taxon>unclassified sequences</taxon>
        <taxon>metagenomes</taxon>
        <taxon>ecological metagenomes</taxon>
    </lineage>
</organism>
<protein>
    <submittedName>
        <fullName evidence="1">Uncharacterized protein</fullName>
    </submittedName>
</protein>
<comment type="caution">
    <text evidence="1">The sequence shown here is derived from an EMBL/GenBank/DDBJ whole genome shotgun (WGS) entry which is preliminary data.</text>
</comment>
<accession>A0A645F1A2</accession>